<dbReference type="InterPro" id="IPR050558">
    <property type="entry name" value="PTS_Sugar-Specific_Components"/>
</dbReference>
<dbReference type="InterPro" id="IPR036878">
    <property type="entry name" value="Glu_permease_IIB"/>
</dbReference>
<feature type="transmembrane region" description="Helical" evidence="12">
    <location>
        <begin position="106"/>
        <end position="137"/>
    </location>
</feature>
<dbReference type="SUPFAM" id="SSF51261">
    <property type="entry name" value="Duplicated hybrid motif"/>
    <property type="match status" value="1"/>
</dbReference>
<evidence type="ECO:0000256" key="5">
    <source>
        <dbReference type="ARBA" id="ARBA00022679"/>
    </source>
</evidence>
<sequence>MSKKYNALAQEIVKLVGGNENIDSLHHCQTRLRFRLVNDSKANKEAIEKLEGVSKVLLNGGMFQIVIGMHVAEVYEEVIKYIDNNDTVNTVTTVNKRKVLDIVADFISGIFSPIVPALAGAGMIKALLALLIAFNLVDKASQTYIIINMIGDATFAFMPMLLAYTTAQKLKCNPILAVVTAGVMCHATWSGLVAAKEAVTIFGLIPLYLVKYTGSCIPIVLVILVQAPVEKFLNKIIPNSIRLVFAPMILFLVMSMLALSIIGPLGDYVGTVFTFIFTWLSENVGWLEAMLLAGVYPLLVIFGLHHGLAPLGTMQMAQMGYDAIFGPAVVCANVAQGTAALVAGILSKDNSVRQIGTSAGVTGLMGVTEPALYGINVPKKYPLIAGLIGSACGGLYAGLTHTHRFATGSSGLPAVVMYIGGDSMGNFYNILIALIITIVVAAICTFVLAKKYEKKSHSPIDVTVNDSRVNKQIVTPAVGNIIPLNEVKDEAFSSGALGKGIAIEPLEGTVVAPFDGKVVSLFPTKHAIGIISEEGVEVLIHVGLNTVELNGKYFEAHVKQGDEVKAGQILITFDLEQLKKENFCTQIPIVITNSNDYHLVKAINSKSVSLNDPLLFVEA</sequence>
<dbReference type="Gene3D" id="2.70.70.10">
    <property type="entry name" value="Glucose Permease (Domain IIA)"/>
    <property type="match status" value="1"/>
</dbReference>
<gene>
    <name evidence="16" type="ORF">MQE39_01060</name>
</gene>
<evidence type="ECO:0000313" key="17">
    <source>
        <dbReference type="Proteomes" id="UP001276902"/>
    </source>
</evidence>
<dbReference type="GO" id="GO:0005886">
    <property type="term" value="C:plasma membrane"/>
    <property type="evidence" value="ECO:0007669"/>
    <property type="project" value="UniProtKB-SubCell"/>
</dbReference>
<keyword evidence="4" id="KW-0762">Sugar transport</keyword>
<dbReference type="PANTHER" id="PTHR30175">
    <property type="entry name" value="PHOSPHOTRANSFERASE SYSTEM TRANSPORT PROTEIN"/>
    <property type="match status" value="1"/>
</dbReference>
<dbReference type="PROSITE" id="PS51093">
    <property type="entry name" value="PTS_EIIA_TYPE_1"/>
    <property type="match status" value="1"/>
</dbReference>
<dbReference type="PROSITE" id="PS01035">
    <property type="entry name" value="PTS_EIIB_TYPE_1_CYS"/>
    <property type="match status" value="1"/>
</dbReference>
<dbReference type="GO" id="GO:0090589">
    <property type="term" value="F:protein-phosphocysteine-trehalose phosphotransferase system transporter activity"/>
    <property type="evidence" value="ECO:0007669"/>
    <property type="project" value="TreeGrafter"/>
</dbReference>
<dbReference type="FunFam" id="3.30.1360.60:FF:000001">
    <property type="entry name" value="PTS system glucose-specific IIBC component PtsG"/>
    <property type="match status" value="1"/>
</dbReference>
<dbReference type="Proteomes" id="UP001276902">
    <property type="component" value="Unassembled WGS sequence"/>
</dbReference>
<dbReference type="InterPro" id="IPR011297">
    <property type="entry name" value="PTS_IIABC_b_glu"/>
</dbReference>
<dbReference type="AlphaFoldDB" id="A0AB35UKT1"/>
<feature type="transmembrane region" description="Helical" evidence="12">
    <location>
        <begin position="244"/>
        <end position="265"/>
    </location>
</feature>
<feature type="transmembrane region" description="Helical" evidence="12">
    <location>
        <begin position="285"/>
        <end position="304"/>
    </location>
</feature>
<evidence type="ECO:0000256" key="6">
    <source>
        <dbReference type="ARBA" id="ARBA00022683"/>
    </source>
</evidence>
<evidence type="ECO:0000256" key="12">
    <source>
        <dbReference type="SAM" id="Phobius"/>
    </source>
</evidence>
<name>A0AB35UKT1_9FIRM</name>
<evidence type="ECO:0000259" key="13">
    <source>
        <dbReference type="PROSITE" id="PS51093"/>
    </source>
</evidence>
<evidence type="ECO:0000256" key="10">
    <source>
        <dbReference type="ARBA" id="ARBA00023136"/>
    </source>
</evidence>
<feature type="transmembrane region" description="Helical" evidence="12">
    <location>
        <begin position="201"/>
        <end position="224"/>
    </location>
</feature>
<feature type="transmembrane region" description="Helical" evidence="12">
    <location>
        <begin position="143"/>
        <end position="163"/>
    </location>
</feature>
<evidence type="ECO:0000256" key="4">
    <source>
        <dbReference type="ARBA" id="ARBA00022597"/>
    </source>
</evidence>
<evidence type="ECO:0000256" key="2">
    <source>
        <dbReference type="ARBA" id="ARBA00022448"/>
    </source>
</evidence>
<feature type="transmembrane region" description="Helical" evidence="12">
    <location>
        <begin position="175"/>
        <end position="195"/>
    </location>
</feature>
<keyword evidence="7 12" id="KW-0812">Transmembrane</keyword>
<dbReference type="NCBIfam" id="TIGR00830">
    <property type="entry name" value="PTBA"/>
    <property type="match status" value="1"/>
</dbReference>
<feature type="active site" description="Phosphocysteine intermediate; for EIIB activity" evidence="11">
    <location>
        <position position="28"/>
    </location>
</feature>
<dbReference type="FunFam" id="2.70.70.10:FF:000001">
    <property type="entry name" value="PTS system glucose-specific IIA component"/>
    <property type="match status" value="1"/>
</dbReference>
<dbReference type="PROSITE" id="PS51098">
    <property type="entry name" value="PTS_EIIB_TYPE_1"/>
    <property type="match status" value="1"/>
</dbReference>
<dbReference type="InterPro" id="IPR001127">
    <property type="entry name" value="PTS_EIIA_1_perm"/>
</dbReference>
<dbReference type="CDD" id="cd00212">
    <property type="entry name" value="PTS_IIB_glc"/>
    <property type="match status" value="1"/>
</dbReference>
<dbReference type="GO" id="GO:0009401">
    <property type="term" value="P:phosphoenolpyruvate-dependent sugar phosphotransferase system"/>
    <property type="evidence" value="ECO:0007669"/>
    <property type="project" value="UniProtKB-KW"/>
</dbReference>
<evidence type="ECO:0000256" key="3">
    <source>
        <dbReference type="ARBA" id="ARBA00022475"/>
    </source>
</evidence>
<dbReference type="GO" id="GO:0008982">
    <property type="term" value="F:protein-N(PI)-phosphohistidine-sugar phosphotransferase activity"/>
    <property type="evidence" value="ECO:0007669"/>
    <property type="project" value="InterPro"/>
</dbReference>
<evidence type="ECO:0000256" key="9">
    <source>
        <dbReference type="ARBA" id="ARBA00022989"/>
    </source>
</evidence>
<dbReference type="Pfam" id="PF00367">
    <property type="entry name" value="PTS_EIIB"/>
    <property type="match status" value="1"/>
</dbReference>
<dbReference type="Pfam" id="PF02378">
    <property type="entry name" value="PTS_EIIC"/>
    <property type="match status" value="1"/>
</dbReference>
<feature type="transmembrane region" description="Helical" evidence="12">
    <location>
        <begin position="427"/>
        <end position="449"/>
    </location>
</feature>
<keyword evidence="9 12" id="KW-1133">Transmembrane helix</keyword>
<dbReference type="Pfam" id="PF00358">
    <property type="entry name" value="PTS_EIIA_1"/>
    <property type="match status" value="1"/>
</dbReference>
<dbReference type="InterPro" id="IPR011055">
    <property type="entry name" value="Dup_hybrid_motif"/>
</dbReference>
<dbReference type="GO" id="GO:0016301">
    <property type="term" value="F:kinase activity"/>
    <property type="evidence" value="ECO:0007669"/>
    <property type="project" value="UniProtKB-KW"/>
</dbReference>
<keyword evidence="3" id="KW-1003">Cell membrane</keyword>
<evidence type="ECO:0000259" key="15">
    <source>
        <dbReference type="PROSITE" id="PS51103"/>
    </source>
</evidence>
<dbReference type="InterPro" id="IPR003352">
    <property type="entry name" value="PTS_EIIC"/>
</dbReference>
<dbReference type="PROSITE" id="PS00371">
    <property type="entry name" value="PTS_EIIA_TYPE_1_HIS"/>
    <property type="match status" value="1"/>
</dbReference>
<dbReference type="InterPro" id="IPR013013">
    <property type="entry name" value="PTS_EIIC_1"/>
</dbReference>
<accession>A0AB35UKT1</accession>
<feature type="domain" description="PTS EIIB type-1" evidence="14">
    <location>
        <begin position="6"/>
        <end position="88"/>
    </location>
</feature>
<keyword evidence="2" id="KW-0813">Transport</keyword>
<evidence type="ECO:0000256" key="1">
    <source>
        <dbReference type="ARBA" id="ARBA00004651"/>
    </source>
</evidence>
<dbReference type="InterPro" id="IPR001996">
    <property type="entry name" value="PTS_IIB_1"/>
</dbReference>
<protein>
    <submittedName>
        <fullName evidence="16">Beta-glucoside-specific PTS transporter subunit IIABC</fullName>
        <ecNumber evidence="16">2.7.1.-</ecNumber>
    </submittedName>
</protein>
<dbReference type="PROSITE" id="PS51103">
    <property type="entry name" value="PTS_EIIC_TYPE_1"/>
    <property type="match status" value="1"/>
</dbReference>
<dbReference type="NCBIfam" id="TIGR01995">
    <property type="entry name" value="PTS-II-ABC-beta"/>
    <property type="match status" value="1"/>
</dbReference>
<dbReference type="EMBL" id="JALDAW010000002">
    <property type="protein sequence ID" value="MDY5166714.1"/>
    <property type="molecule type" value="Genomic_DNA"/>
</dbReference>
<comment type="subcellular location">
    <subcellularLocation>
        <location evidence="1">Cell membrane</location>
        <topology evidence="1">Multi-pass membrane protein</topology>
    </subcellularLocation>
</comment>
<dbReference type="Gene3D" id="3.30.1360.60">
    <property type="entry name" value="Glucose permease domain IIB"/>
    <property type="match status" value="1"/>
</dbReference>
<evidence type="ECO:0000256" key="8">
    <source>
        <dbReference type="ARBA" id="ARBA00022777"/>
    </source>
</evidence>
<evidence type="ECO:0000313" key="16">
    <source>
        <dbReference type="EMBL" id="MDY5166714.1"/>
    </source>
</evidence>
<dbReference type="PANTHER" id="PTHR30175:SF1">
    <property type="entry name" value="PTS SYSTEM ARBUTIN-, CELLOBIOSE-, AND SALICIN-SPECIFIC EIIBC COMPONENT-RELATED"/>
    <property type="match status" value="1"/>
</dbReference>
<keyword evidence="8" id="KW-0418">Kinase</keyword>
<dbReference type="EC" id="2.7.1.-" evidence="16"/>
<feature type="transmembrane region" description="Helical" evidence="12">
    <location>
        <begin position="381"/>
        <end position="398"/>
    </location>
</feature>
<evidence type="ECO:0000256" key="7">
    <source>
        <dbReference type="ARBA" id="ARBA00022692"/>
    </source>
</evidence>
<feature type="domain" description="PTS EIIC type-1" evidence="15">
    <location>
        <begin position="105"/>
        <end position="464"/>
    </location>
</feature>
<reference evidence="16" key="1">
    <citation type="submission" date="2022-03" db="EMBL/GenBank/DDBJ databases">
        <title>First case of bacteraemia caused by Dielma fastidiosa in a patient hospitalised with diverticulitis.</title>
        <authorList>
            <person name="Forman-Ankjaer B."/>
            <person name="Hvid-Jensen F."/>
            <person name="Kobel C.M."/>
            <person name="Greve T."/>
        </authorList>
    </citation>
    <scope>NUCLEOTIDE SEQUENCE</scope>
    <source>
        <strain evidence="16">AUH_DF_2021</strain>
    </source>
</reference>
<evidence type="ECO:0000256" key="11">
    <source>
        <dbReference type="PROSITE-ProRule" id="PRU00421"/>
    </source>
</evidence>
<proteinExistence type="predicted"/>
<dbReference type="SUPFAM" id="SSF55604">
    <property type="entry name" value="Glucose permease domain IIB"/>
    <property type="match status" value="1"/>
</dbReference>
<feature type="domain" description="PTS EIIA type-1" evidence="13">
    <location>
        <begin position="489"/>
        <end position="593"/>
    </location>
</feature>
<comment type="caution">
    <text evidence="16">The sequence shown here is derived from an EMBL/GenBank/DDBJ whole genome shotgun (WGS) entry which is preliminary data.</text>
</comment>
<dbReference type="RefSeq" id="WP_320882791.1">
    <property type="nucleotide sequence ID" value="NZ_BAABZA010000008.1"/>
</dbReference>
<feature type="transmembrane region" description="Helical" evidence="12">
    <location>
        <begin position="324"/>
        <end position="346"/>
    </location>
</feature>
<keyword evidence="5 16" id="KW-0808">Transferase</keyword>
<dbReference type="InterPro" id="IPR018113">
    <property type="entry name" value="PTrfase_EIIB_Cys"/>
</dbReference>
<keyword evidence="6" id="KW-0598">Phosphotransferase system</keyword>
<keyword evidence="10 12" id="KW-0472">Membrane</keyword>
<organism evidence="16 17">
    <name type="scientific">Dielma fastidiosa</name>
    <dbReference type="NCBI Taxonomy" id="1034346"/>
    <lineage>
        <taxon>Bacteria</taxon>
        <taxon>Bacillati</taxon>
        <taxon>Bacillota</taxon>
        <taxon>Erysipelotrichia</taxon>
        <taxon>Erysipelotrichales</taxon>
        <taxon>Erysipelotrichaceae</taxon>
        <taxon>Dielma</taxon>
    </lineage>
</organism>
<evidence type="ECO:0000259" key="14">
    <source>
        <dbReference type="PROSITE" id="PS51098"/>
    </source>
</evidence>
<dbReference type="GO" id="GO:0015771">
    <property type="term" value="P:trehalose transport"/>
    <property type="evidence" value="ECO:0007669"/>
    <property type="project" value="TreeGrafter"/>
</dbReference>